<dbReference type="OrthoDB" id="9803739at2"/>
<evidence type="ECO:0000256" key="2">
    <source>
        <dbReference type="ARBA" id="ARBA00023235"/>
    </source>
</evidence>
<dbReference type="PANTHER" id="PTHR21198">
    <property type="entry name" value="GLUTAMATE RACEMASE"/>
    <property type="match status" value="1"/>
</dbReference>
<dbReference type="SUPFAM" id="SSF53681">
    <property type="entry name" value="Aspartate/glutamate racemase"/>
    <property type="match status" value="2"/>
</dbReference>
<dbReference type="InterPro" id="IPR015942">
    <property type="entry name" value="Asp/Glu/hydantoin_racemase"/>
</dbReference>
<reference evidence="3 4" key="1">
    <citation type="journal article" date="2013" name="Int. J. Syst. Evol. Microbiol.">
        <title>Tumebacillus flagellatus sp. nov., an alpha-amylase/pullulanase-producing bacterium isolated from cassava wastewater.</title>
        <authorList>
            <person name="Wang Q."/>
            <person name="Xie N."/>
            <person name="Qin Y."/>
            <person name="Shen N."/>
            <person name="Zhu J."/>
            <person name="Mi H."/>
            <person name="Huang R."/>
        </authorList>
    </citation>
    <scope>NUCLEOTIDE SEQUENCE [LARGE SCALE GENOMIC DNA]</scope>
    <source>
        <strain evidence="3 4">GST4</strain>
    </source>
</reference>
<comment type="caution">
    <text evidence="3">The sequence shown here is derived from an EMBL/GenBank/DDBJ whole genome shotgun (WGS) entry which is preliminary data.</text>
</comment>
<comment type="similarity">
    <text evidence="1">Belongs to the aspartate/glutamate racemases family.</text>
</comment>
<dbReference type="GO" id="GO:0047661">
    <property type="term" value="F:amino-acid racemase activity"/>
    <property type="evidence" value="ECO:0007669"/>
    <property type="project" value="InterPro"/>
</dbReference>
<organism evidence="3 4">
    <name type="scientific">Tumebacillus flagellatus</name>
    <dbReference type="NCBI Taxonomy" id="1157490"/>
    <lineage>
        <taxon>Bacteria</taxon>
        <taxon>Bacillati</taxon>
        <taxon>Bacillota</taxon>
        <taxon>Bacilli</taxon>
        <taxon>Bacillales</taxon>
        <taxon>Alicyclobacillaceae</taxon>
        <taxon>Tumebacillus</taxon>
    </lineage>
</organism>
<gene>
    <name evidence="3" type="ORF">EL26_14300</name>
</gene>
<protein>
    <recommendedName>
        <fullName evidence="5">Aspartate racemase</fullName>
    </recommendedName>
</protein>
<proteinExistence type="inferred from homology"/>
<accession>A0A074LSG8</accession>
<dbReference type="Proteomes" id="UP000027931">
    <property type="component" value="Unassembled WGS sequence"/>
</dbReference>
<dbReference type="InterPro" id="IPR004380">
    <property type="entry name" value="Asp_race"/>
</dbReference>
<sequence length="237" mass="26946">MKQKLVGILGGMGPFASAEFVNTIYEHNLNLGAEQNKPRLVLCSDPDIPDRTTMIEAGQNDAVTEKLIGLWQQMQGMGIEVLVVPCITSHYYTNSYPEAMRNQMVNLVELTLQEVESSSKRVLLLATNGSYRTELLQHERIVIPSEADQRRIHDLAYTMKQYGSRPDLMAHTYEQVRELVRRYEVDGWISGCTEFHLLTRYVMREDADASHQILDPLVLVAKRWPQLAAVKEEGVAK</sequence>
<evidence type="ECO:0000256" key="1">
    <source>
        <dbReference type="ARBA" id="ARBA00007847"/>
    </source>
</evidence>
<evidence type="ECO:0000313" key="3">
    <source>
        <dbReference type="EMBL" id="KEO82733.1"/>
    </source>
</evidence>
<dbReference type="PANTHER" id="PTHR21198:SF7">
    <property type="entry name" value="ASPARTATE-GLUTAMATE RACEMASE FAMILY"/>
    <property type="match status" value="1"/>
</dbReference>
<dbReference type="NCBIfam" id="TIGR00035">
    <property type="entry name" value="asp_race"/>
    <property type="match status" value="1"/>
</dbReference>
<dbReference type="AlphaFoldDB" id="A0A074LSG8"/>
<dbReference type="Gene3D" id="3.40.50.1860">
    <property type="match status" value="2"/>
</dbReference>
<dbReference type="Pfam" id="PF01177">
    <property type="entry name" value="Asp_Glu_race"/>
    <property type="match status" value="1"/>
</dbReference>
<evidence type="ECO:0000313" key="4">
    <source>
        <dbReference type="Proteomes" id="UP000027931"/>
    </source>
</evidence>
<dbReference type="RefSeq" id="WP_038089739.1">
    <property type="nucleotide sequence ID" value="NZ_JMIR01000019.1"/>
</dbReference>
<dbReference type="EMBL" id="JMIR01000019">
    <property type="protein sequence ID" value="KEO82733.1"/>
    <property type="molecule type" value="Genomic_DNA"/>
</dbReference>
<dbReference type="STRING" id="1157490.EL26_14300"/>
<evidence type="ECO:0008006" key="5">
    <source>
        <dbReference type="Google" id="ProtNLM"/>
    </source>
</evidence>
<name>A0A074LSG8_9BACL</name>
<keyword evidence="2" id="KW-0413">Isomerase</keyword>
<keyword evidence="4" id="KW-1185">Reference proteome</keyword>
<dbReference type="InterPro" id="IPR001920">
    <property type="entry name" value="Asp/Glu_race"/>
</dbReference>
<dbReference type="eggNOG" id="COG1794">
    <property type="taxonomic scope" value="Bacteria"/>
</dbReference>